<sequence>MNQVQINPNTPWQKKHLHTLALHYARSPFFRDYFGLFEELYAQEWTHLAPANIRSIELLKKAWGISTRTIRASELEASQDPTQRLIDLCRAVGGKTYLSGPDGAKYMQLERFQEAGIEVIFQQFHHPTYSQLYGDFLSNLSAVDLLFNCGPRGLELIRKEREGCERRACWPSEPTRTISSMAVGER</sequence>
<evidence type="ECO:0000313" key="2">
    <source>
        <dbReference type="Proteomes" id="UP000769766"/>
    </source>
</evidence>
<accession>A0A932CQ64</accession>
<name>A0A932CQ64_UNCTE</name>
<dbReference type="Proteomes" id="UP000769766">
    <property type="component" value="Unassembled WGS sequence"/>
</dbReference>
<evidence type="ECO:0000313" key="1">
    <source>
        <dbReference type="EMBL" id="MBI2877246.1"/>
    </source>
</evidence>
<dbReference type="EMBL" id="JACPRF010000309">
    <property type="protein sequence ID" value="MBI2877246.1"/>
    <property type="molecule type" value="Genomic_DNA"/>
</dbReference>
<dbReference type="Pfam" id="PF08889">
    <property type="entry name" value="WbqC"/>
    <property type="match status" value="1"/>
</dbReference>
<comment type="caution">
    <text evidence="1">The sequence shown here is derived from an EMBL/GenBank/DDBJ whole genome shotgun (WGS) entry which is preliminary data.</text>
</comment>
<dbReference type="InterPro" id="IPR014985">
    <property type="entry name" value="WbqC"/>
</dbReference>
<gene>
    <name evidence="1" type="ORF">HYY20_10220</name>
</gene>
<reference evidence="1" key="1">
    <citation type="submission" date="2020-07" db="EMBL/GenBank/DDBJ databases">
        <title>Huge and variable diversity of episymbiotic CPR bacteria and DPANN archaea in groundwater ecosystems.</title>
        <authorList>
            <person name="He C.Y."/>
            <person name="Keren R."/>
            <person name="Whittaker M."/>
            <person name="Farag I.F."/>
            <person name="Doudna J."/>
            <person name="Cate J.H.D."/>
            <person name="Banfield J.F."/>
        </authorList>
    </citation>
    <scope>NUCLEOTIDE SEQUENCE</scope>
    <source>
        <strain evidence="1">NC_groundwater_672_Ag_B-0.1um_62_36</strain>
    </source>
</reference>
<proteinExistence type="predicted"/>
<organism evidence="1 2">
    <name type="scientific">Tectimicrobiota bacterium</name>
    <dbReference type="NCBI Taxonomy" id="2528274"/>
    <lineage>
        <taxon>Bacteria</taxon>
        <taxon>Pseudomonadati</taxon>
        <taxon>Nitrospinota/Tectimicrobiota group</taxon>
        <taxon>Candidatus Tectimicrobiota</taxon>
    </lineage>
</organism>
<dbReference type="AlphaFoldDB" id="A0A932CQ64"/>
<protein>
    <submittedName>
        <fullName evidence="1">WbqC family protein</fullName>
    </submittedName>
</protein>